<evidence type="ECO:0000313" key="4">
    <source>
        <dbReference type="Proteomes" id="UP000000763"/>
    </source>
</evidence>
<feature type="compositionally biased region" description="Basic and acidic residues" evidence="1">
    <location>
        <begin position="8"/>
        <end position="19"/>
    </location>
</feature>
<reference evidence="3" key="2">
    <citation type="submission" date="2004-05" db="EMBL/GenBank/DDBJ databases">
        <title>Oryza sativa nipponbare(GA3) genomic DNA, chromosome 1, fosmid clone:OSJNOa173H09.</title>
        <authorList>
            <person name="Sasaki T."/>
            <person name="Matsumoto T."/>
            <person name="Fujisawa M."/>
        </authorList>
    </citation>
    <scope>NUCLEOTIDE SEQUENCE</scope>
</reference>
<evidence type="ECO:0000313" key="3">
    <source>
        <dbReference type="EMBL" id="BAD88383.1"/>
    </source>
</evidence>
<evidence type="ECO:0000313" key="2">
    <source>
        <dbReference type="EMBL" id="BAD45331.1"/>
    </source>
</evidence>
<feature type="compositionally biased region" description="Low complexity" evidence="1">
    <location>
        <begin position="20"/>
        <end position="31"/>
    </location>
</feature>
<gene>
    <name evidence="2" type="ORF">OSJNBb0022N24.28</name>
    <name evidence="3" type="ORF">OSJNOa173H09.4</name>
</gene>
<sequence length="72" mass="8189">MTHRYKFKDRPNERQRSEHLQQQQTHLKQQLAPPPIRTVLPAPVAAVGAVVHPTPSNCNINTLVEKYSLLPV</sequence>
<name>Q656D6_ORYSJ</name>
<protein>
    <submittedName>
        <fullName evidence="2">Uncharacterized protein</fullName>
    </submittedName>
</protein>
<feature type="region of interest" description="Disordered" evidence="1">
    <location>
        <begin position="1"/>
        <end position="33"/>
    </location>
</feature>
<organism evidence="2">
    <name type="scientific">Oryza sativa subsp. japonica</name>
    <name type="common">Rice</name>
    <dbReference type="NCBI Taxonomy" id="39947"/>
    <lineage>
        <taxon>Eukaryota</taxon>
        <taxon>Viridiplantae</taxon>
        <taxon>Streptophyta</taxon>
        <taxon>Embryophyta</taxon>
        <taxon>Tracheophyta</taxon>
        <taxon>Spermatophyta</taxon>
        <taxon>Magnoliopsida</taxon>
        <taxon>Liliopsida</taxon>
        <taxon>Poales</taxon>
        <taxon>Poaceae</taxon>
        <taxon>BOP clade</taxon>
        <taxon>Oryzoideae</taxon>
        <taxon>Oryzeae</taxon>
        <taxon>Oryzinae</taxon>
        <taxon>Oryza</taxon>
        <taxon>Oryza sativa</taxon>
    </lineage>
</organism>
<proteinExistence type="predicted"/>
<dbReference type="Proteomes" id="UP000000763">
    <property type="component" value="Chromosome 1"/>
</dbReference>
<reference evidence="4" key="4">
    <citation type="journal article" date="2008" name="Nucleic Acids Res.">
        <title>The rice annotation project database (RAP-DB): 2008 update.</title>
        <authorList>
            <consortium name="The rice annotation project (RAP)"/>
        </authorList>
    </citation>
    <scope>GENOME REANNOTATION</scope>
    <source>
        <strain evidence="4">cv. Nipponbare</strain>
    </source>
</reference>
<evidence type="ECO:0000256" key="1">
    <source>
        <dbReference type="SAM" id="MobiDB-lite"/>
    </source>
</evidence>
<dbReference type="AlphaFoldDB" id="Q656D6"/>
<reference evidence="2" key="1">
    <citation type="journal article" date="2002" name="Nature">
        <title>The genome sequence and structure of rice chromosome 1.</title>
        <authorList>
            <person name="Sasaki T."/>
            <person name="Matsumoto T."/>
            <person name="Yamamoto K."/>
            <person name="Sakata K."/>
            <person name="Baba T."/>
            <person name="Katayose Y."/>
            <person name="Wu J."/>
            <person name="Niimura Y."/>
            <person name="Cheng Z."/>
            <person name="Nagamura Y."/>
            <person name="Antonio B.A."/>
            <person name="Kanamori H."/>
            <person name="Hosokawa S."/>
            <person name="Masukawa M."/>
            <person name="Arikawa K."/>
            <person name="Chiden Y."/>
            <person name="Hayashi M."/>
            <person name="Okamoto M."/>
            <person name="Ando T."/>
            <person name="Aoki H."/>
            <person name="Arita K."/>
            <person name="Hamada M."/>
            <person name="Harada C."/>
            <person name="Hijishita S."/>
            <person name="Honda M."/>
            <person name="Ichikawa Y."/>
            <person name="Idonuma A."/>
            <person name="Iijima M."/>
            <person name="Ikeda M."/>
            <person name="Ikeno M."/>
            <person name="Itoh S."/>
            <person name="Itoh T."/>
            <person name="Itoh Y."/>
            <person name="Itoh Y."/>
            <person name="Iwabuchi A."/>
            <person name="Kamiya K."/>
            <person name="Karasawa W."/>
            <person name="Katagiri S."/>
            <person name="Kikuta A."/>
            <person name="Kobayashi N."/>
            <person name="Kono I."/>
            <person name="Machita K."/>
            <person name="Maehara T."/>
            <person name="Mizuno H."/>
            <person name="Mizubayashi T."/>
            <person name="Mukai Y."/>
            <person name="Nagasaki H."/>
            <person name="Nakashima M."/>
            <person name="Nakama Y."/>
            <person name="Nakamichi Y."/>
            <person name="Nakamura M."/>
            <person name="Namiki N."/>
            <person name="Negishi M."/>
            <person name="Ohta I."/>
            <person name="Ono N."/>
            <person name="Saji S."/>
            <person name="Sakai K."/>
            <person name="Shibata M."/>
            <person name="Shimokawa T."/>
            <person name="Shomura A."/>
            <person name="Song J."/>
            <person name="Takazaki Y."/>
            <person name="Terasawa K."/>
            <person name="Tsuji K."/>
            <person name="Waki K."/>
            <person name="Yamagata H."/>
            <person name="Yamane H."/>
            <person name="Yoshiki S."/>
            <person name="Yoshihara R."/>
            <person name="Yukawa K."/>
            <person name="Zhong H."/>
            <person name="Iwama H."/>
            <person name="Endo T."/>
            <person name="Ito H."/>
            <person name="Hahn J.H."/>
            <person name="Kim H.I."/>
            <person name="Eun M.Y."/>
            <person name="Yano M."/>
            <person name="Jiang J."/>
            <person name="Gojobori T."/>
        </authorList>
    </citation>
    <scope>NUCLEOTIDE SEQUENCE</scope>
</reference>
<dbReference type="EMBL" id="AP006856">
    <property type="protein sequence ID" value="BAD88383.1"/>
    <property type="molecule type" value="Genomic_DNA"/>
</dbReference>
<dbReference type="Proteomes" id="UP000817658">
    <property type="component" value="Chromosome 1"/>
</dbReference>
<reference evidence="4" key="3">
    <citation type="journal article" date="2005" name="Nature">
        <title>The map-based sequence of the rice genome.</title>
        <authorList>
            <consortium name="International rice genome sequencing project (IRGSP)"/>
            <person name="Matsumoto T."/>
            <person name="Wu J."/>
            <person name="Kanamori H."/>
            <person name="Katayose Y."/>
            <person name="Fujisawa M."/>
            <person name="Namiki N."/>
            <person name="Mizuno H."/>
            <person name="Yamamoto K."/>
            <person name="Antonio B.A."/>
            <person name="Baba T."/>
            <person name="Sakata K."/>
            <person name="Nagamura Y."/>
            <person name="Aoki H."/>
            <person name="Arikawa K."/>
            <person name="Arita K."/>
            <person name="Bito T."/>
            <person name="Chiden Y."/>
            <person name="Fujitsuka N."/>
            <person name="Fukunaka R."/>
            <person name="Hamada M."/>
            <person name="Harada C."/>
            <person name="Hayashi A."/>
            <person name="Hijishita S."/>
            <person name="Honda M."/>
            <person name="Hosokawa S."/>
            <person name="Ichikawa Y."/>
            <person name="Idonuma A."/>
            <person name="Iijima M."/>
            <person name="Ikeda M."/>
            <person name="Ikeno M."/>
            <person name="Ito K."/>
            <person name="Ito S."/>
            <person name="Ito T."/>
            <person name="Ito Y."/>
            <person name="Ito Y."/>
            <person name="Iwabuchi A."/>
            <person name="Kamiya K."/>
            <person name="Karasawa W."/>
            <person name="Kurita K."/>
            <person name="Katagiri S."/>
            <person name="Kikuta A."/>
            <person name="Kobayashi H."/>
            <person name="Kobayashi N."/>
            <person name="Machita K."/>
            <person name="Maehara T."/>
            <person name="Masukawa M."/>
            <person name="Mizubayashi T."/>
            <person name="Mukai Y."/>
            <person name="Nagasaki H."/>
            <person name="Nagata Y."/>
            <person name="Naito S."/>
            <person name="Nakashima M."/>
            <person name="Nakama Y."/>
            <person name="Nakamichi Y."/>
            <person name="Nakamura M."/>
            <person name="Meguro A."/>
            <person name="Negishi M."/>
            <person name="Ohta I."/>
            <person name="Ohta T."/>
            <person name="Okamoto M."/>
            <person name="Ono N."/>
            <person name="Saji S."/>
            <person name="Sakaguchi M."/>
            <person name="Sakai K."/>
            <person name="Shibata M."/>
            <person name="Shimokawa T."/>
            <person name="Song J."/>
            <person name="Takazaki Y."/>
            <person name="Terasawa K."/>
            <person name="Tsugane M."/>
            <person name="Tsuji K."/>
            <person name="Ueda S."/>
            <person name="Waki K."/>
            <person name="Yamagata H."/>
            <person name="Yamamoto M."/>
            <person name="Yamamoto S."/>
            <person name="Yamane H."/>
            <person name="Yoshiki S."/>
            <person name="Yoshihara R."/>
            <person name="Yukawa K."/>
            <person name="Zhong H."/>
            <person name="Yano M."/>
            <person name="Yuan Q."/>
            <person name="Ouyang S."/>
            <person name="Liu J."/>
            <person name="Jones K.M."/>
            <person name="Gansberger K."/>
            <person name="Moffat K."/>
            <person name="Hill J."/>
            <person name="Bera J."/>
            <person name="Fadrosh D."/>
            <person name="Jin S."/>
            <person name="Johri S."/>
            <person name="Kim M."/>
            <person name="Overton L."/>
            <person name="Reardon M."/>
            <person name="Tsitrin T."/>
            <person name="Vuong H."/>
            <person name="Weaver B."/>
            <person name="Ciecko A."/>
            <person name="Tallon L."/>
            <person name="Jackson J."/>
            <person name="Pai G."/>
            <person name="Aken S.V."/>
            <person name="Utterback T."/>
            <person name="Reidmuller S."/>
            <person name="Feldblyum T."/>
            <person name="Hsiao J."/>
            <person name="Zismann V."/>
            <person name="Iobst S."/>
            <person name="de Vazeille A.R."/>
            <person name="Buell C.R."/>
            <person name="Ying K."/>
            <person name="Li Y."/>
            <person name="Lu T."/>
            <person name="Huang Y."/>
            <person name="Zhao Q."/>
            <person name="Feng Q."/>
            <person name="Zhang L."/>
            <person name="Zhu J."/>
            <person name="Weng Q."/>
            <person name="Mu J."/>
            <person name="Lu Y."/>
            <person name="Fan D."/>
            <person name="Liu Y."/>
            <person name="Guan J."/>
            <person name="Zhang Y."/>
            <person name="Yu S."/>
            <person name="Liu X."/>
            <person name="Zhang Y."/>
            <person name="Hong G."/>
            <person name="Han B."/>
            <person name="Choisne N."/>
            <person name="Demange N."/>
            <person name="Orjeda G."/>
            <person name="Samain S."/>
            <person name="Cattolico L."/>
            <person name="Pelletier E."/>
            <person name="Couloux A."/>
            <person name="Segurens B."/>
            <person name="Wincker P."/>
            <person name="D'Hont A."/>
            <person name="Scarpelli C."/>
            <person name="Weissenbach J."/>
            <person name="Salanoubat M."/>
            <person name="Quetier F."/>
            <person name="Yu Y."/>
            <person name="Kim H.R."/>
            <person name="Rambo T."/>
            <person name="Currie J."/>
            <person name="Collura K."/>
            <person name="Luo M."/>
            <person name="Yang T."/>
            <person name="Ammiraju J.S.S."/>
            <person name="Engler F."/>
            <person name="Soderlund C."/>
            <person name="Wing R.A."/>
            <person name="Palmer L.E."/>
            <person name="de la Bastide M."/>
            <person name="Spiegel L."/>
            <person name="Nascimento L."/>
            <person name="Zutavern T."/>
            <person name="O'Shaughnessy A."/>
            <person name="Dike S."/>
            <person name="Dedhia N."/>
            <person name="Preston R."/>
            <person name="Balija V."/>
            <person name="McCombie W.R."/>
            <person name="Chow T."/>
            <person name="Chen H."/>
            <person name="Chung M."/>
            <person name="Chen C."/>
            <person name="Shaw J."/>
            <person name="Wu H."/>
            <person name="Hsiao K."/>
            <person name="Chao Y."/>
            <person name="Chu M."/>
            <person name="Cheng C."/>
            <person name="Hour A."/>
            <person name="Lee P."/>
            <person name="Lin S."/>
            <person name="Lin Y."/>
            <person name="Liou J."/>
            <person name="Liu S."/>
            <person name="Hsing Y."/>
            <person name="Raghuvanshi S."/>
            <person name="Mohanty A."/>
            <person name="Bharti A.K."/>
            <person name="Gaur A."/>
            <person name="Gupta V."/>
            <person name="Kumar D."/>
            <person name="Ravi V."/>
            <person name="Vij S."/>
            <person name="Kapur A."/>
            <person name="Khurana P."/>
            <person name="Khurana P."/>
            <person name="Khurana J.P."/>
            <person name="Tyagi A.K."/>
            <person name="Gaikwad K."/>
            <person name="Singh A."/>
            <person name="Dalal V."/>
            <person name="Srivastava S."/>
            <person name="Dixit A."/>
            <person name="Pal A.K."/>
            <person name="Ghazi I.A."/>
            <person name="Yadav M."/>
            <person name="Pandit A."/>
            <person name="Bhargava A."/>
            <person name="Sureshbabu K."/>
            <person name="Batra K."/>
            <person name="Sharma T.R."/>
            <person name="Mohapatra T."/>
            <person name="Singh N.K."/>
            <person name="Messing J."/>
            <person name="Nelson A.B."/>
            <person name="Fuks G."/>
            <person name="Kavchok S."/>
            <person name="Keizer G."/>
            <person name="Linton E."/>
            <person name="Llaca V."/>
            <person name="Song R."/>
            <person name="Tanyolac B."/>
            <person name="Young S."/>
            <person name="Ho-Il K."/>
            <person name="Hahn J.H."/>
            <person name="Sangsakoo G."/>
            <person name="Vanavichit A."/>
            <person name="de Mattos Luiz.A.T."/>
            <person name="Zimmer P.D."/>
            <person name="Malone G."/>
            <person name="Dellagostin O."/>
            <person name="de Oliveira A.C."/>
            <person name="Bevan M."/>
            <person name="Bancroft I."/>
            <person name="Minx P."/>
            <person name="Cordum H."/>
            <person name="Wilson R."/>
            <person name="Cheng Z."/>
            <person name="Jin W."/>
            <person name="Jiang J."/>
            <person name="Leong S.A."/>
            <person name="Iwama H."/>
            <person name="Gojobori T."/>
            <person name="Itoh T."/>
            <person name="Niimura Y."/>
            <person name="Fujii Y."/>
            <person name="Habara T."/>
            <person name="Sakai H."/>
            <person name="Sato Y."/>
            <person name="Wilson G."/>
            <person name="Kumar K."/>
            <person name="McCouch S."/>
            <person name="Juretic N."/>
            <person name="Hoen D."/>
            <person name="Wright S."/>
            <person name="Bruskiewich R."/>
            <person name="Bureau T."/>
            <person name="Miyao A."/>
            <person name="Hirochika H."/>
            <person name="Nishikawa T."/>
            <person name="Kadowaki K."/>
            <person name="Sugiura M."/>
            <person name="Burr B."/>
            <person name="Sasaki T."/>
        </authorList>
    </citation>
    <scope>NUCLEOTIDE SEQUENCE [LARGE SCALE GENOMIC DNA]</scope>
    <source>
        <strain evidence="4">cv. Nipponbare</strain>
    </source>
</reference>
<accession>Q656D6</accession>
<dbReference type="EMBL" id="AP003567">
    <property type="protein sequence ID" value="BAD45331.1"/>
    <property type="molecule type" value="Genomic_DNA"/>
</dbReference>